<protein>
    <recommendedName>
        <fullName evidence="2">Extracellular solute-binding protein</fullName>
    </recommendedName>
</protein>
<name>A0A382ZQ65_9ZZZZ</name>
<dbReference type="InterPro" id="IPR006059">
    <property type="entry name" value="SBP"/>
</dbReference>
<gene>
    <name evidence="1" type="ORF">METZ01_LOCUS450466</name>
</gene>
<dbReference type="Pfam" id="PF13416">
    <property type="entry name" value="SBP_bac_8"/>
    <property type="match status" value="1"/>
</dbReference>
<sequence length="256" mass="29122">PSAQALDLTAQSGEKVYFRGWQYRTDIVQSNIDRYNNEMSGNVDYATVTGDYPAIMEQNLMSGGDLDIFYANPSQASRYFDGGWVKPANTLPNFDEIKADMYPAMLDAWTYKGKLLGLSYFVSTRGTMHVNLLKLKETGISESDLPGNWDELYDILYEMRDAGVKYPFLPHWFSEWYGISWAYVMEVHDRGGQVAEADSHVPLLTVDGPGGDTLRQWKRIWNDGLVPEEVLTYNESSFMEAFKSGEHVISPQQIYD</sequence>
<dbReference type="Gene3D" id="3.40.190.10">
    <property type="entry name" value="Periplasmic binding protein-like II"/>
    <property type="match status" value="1"/>
</dbReference>
<evidence type="ECO:0000313" key="1">
    <source>
        <dbReference type="EMBL" id="SVD97612.1"/>
    </source>
</evidence>
<feature type="non-terminal residue" evidence="1">
    <location>
        <position position="256"/>
    </location>
</feature>
<dbReference type="EMBL" id="UINC01185750">
    <property type="protein sequence ID" value="SVD97612.1"/>
    <property type="molecule type" value="Genomic_DNA"/>
</dbReference>
<dbReference type="PANTHER" id="PTHR43649">
    <property type="entry name" value="ARABINOSE-BINDING PROTEIN-RELATED"/>
    <property type="match status" value="1"/>
</dbReference>
<evidence type="ECO:0008006" key="2">
    <source>
        <dbReference type="Google" id="ProtNLM"/>
    </source>
</evidence>
<dbReference type="InterPro" id="IPR050490">
    <property type="entry name" value="Bact_solute-bd_prot1"/>
</dbReference>
<dbReference type="AlphaFoldDB" id="A0A382ZQ65"/>
<feature type="non-terminal residue" evidence="1">
    <location>
        <position position="1"/>
    </location>
</feature>
<dbReference type="PANTHER" id="PTHR43649:SF12">
    <property type="entry name" value="DIACETYLCHITOBIOSE BINDING PROTEIN DASA"/>
    <property type="match status" value="1"/>
</dbReference>
<organism evidence="1">
    <name type="scientific">marine metagenome</name>
    <dbReference type="NCBI Taxonomy" id="408172"/>
    <lineage>
        <taxon>unclassified sequences</taxon>
        <taxon>metagenomes</taxon>
        <taxon>ecological metagenomes</taxon>
    </lineage>
</organism>
<proteinExistence type="predicted"/>
<accession>A0A382ZQ65</accession>
<dbReference type="SUPFAM" id="SSF53850">
    <property type="entry name" value="Periplasmic binding protein-like II"/>
    <property type="match status" value="1"/>
</dbReference>
<reference evidence="1" key="1">
    <citation type="submission" date="2018-05" db="EMBL/GenBank/DDBJ databases">
        <authorList>
            <person name="Lanie J.A."/>
            <person name="Ng W.-L."/>
            <person name="Kazmierczak K.M."/>
            <person name="Andrzejewski T.M."/>
            <person name="Davidsen T.M."/>
            <person name="Wayne K.J."/>
            <person name="Tettelin H."/>
            <person name="Glass J.I."/>
            <person name="Rusch D."/>
            <person name="Podicherti R."/>
            <person name="Tsui H.-C.T."/>
            <person name="Winkler M.E."/>
        </authorList>
    </citation>
    <scope>NUCLEOTIDE SEQUENCE</scope>
</reference>